<evidence type="ECO:0000313" key="3">
    <source>
        <dbReference type="Proteomes" id="UP000198384"/>
    </source>
</evidence>
<dbReference type="AlphaFoldDB" id="A0A238WJQ8"/>
<dbReference type="OrthoDB" id="1151040at2"/>
<dbReference type="Proteomes" id="UP000198384">
    <property type="component" value="Unassembled WGS sequence"/>
</dbReference>
<gene>
    <name evidence="2" type="ORF">SAMN06265371_103299</name>
</gene>
<feature type="transmembrane region" description="Helical" evidence="1">
    <location>
        <begin position="33"/>
        <end position="50"/>
    </location>
</feature>
<keyword evidence="3" id="KW-1185">Reference proteome</keyword>
<dbReference type="RefSeq" id="WP_089380958.1">
    <property type="nucleotide sequence ID" value="NZ_FZNT01000003.1"/>
</dbReference>
<accession>A0A238WJQ8</accession>
<proteinExistence type="predicted"/>
<feature type="transmembrane region" description="Helical" evidence="1">
    <location>
        <begin position="7"/>
        <end position="27"/>
    </location>
</feature>
<organism evidence="2 3">
    <name type="scientific">Lutibacter agarilyticus</name>
    <dbReference type="NCBI Taxonomy" id="1109740"/>
    <lineage>
        <taxon>Bacteria</taxon>
        <taxon>Pseudomonadati</taxon>
        <taxon>Bacteroidota</taxon>
        <taxon>Flavobacteriia</taxon>
        <taxon>Flavobacteriales</taxon>
        <taxon>Flavobacteriaceae</taxon>
        <taxon>Lutibacter</taxon>
    </lineage>
</organism>
<reference evidence="2 3" key="1">
    <citation type="submission" date="2017-06" db="EMBL/GenBank/DDBJ databases">
        <authorList>
            <person name="Kim H.J."/>
            <person name="Triplett B.A."/>
        </authorList>
    </citation>
    <scope>NUCLEOTIDE SEQUENCE [LARGE SCALE GENOMIC DNA]</scope>
    <source>
        <strain evidence="2 3">DSM 29150</strain>
    </source>
</reference>
<keyword evidence="1" id="KW-0812">Transmembrane</keyword>
<protein>
    <submittedName>
        <fullName evidence="2">Uncharacterized protein</fullName>
    </submittedName>
</protein>
<name>A0A238WJQ8_9FLAO</name>
<evidence type="ECO:0000256" key="1">
    <source>
        <dbReference type="SAM" id="Phobius"/>
    </source>
</evidence>
<evidence type="ECO:0000313" key="2">
    <source>
        <dbReference type="EMBL" id="SNR46802.1"/>
    </source>
</evidence>
<keyword evidence="1" id="KW-1133">Transmembrane helix</keyword>
<dbReference type="EMBL" id="FZNT01000003">
    <property type="protein sequence ID" value="SNR46802.1"/>
    <property type="molecule type" value="Genomic_DNA"/>
</dbReference>
<keyword evidence="1" id="KW-0472">Membrane</keyword>
<sequence>MNRASKIFEFGYLIVAVIFLVETFLNWSEKRESAYMMLLFAVLAIFMYFFRKRFRKKMENKN</sequence>